<sequence>MINNPGERDSTTSTETSLLDGPLDDKYQDLINEGRTALEKVKIANEWKIIISYETMRVIDLIKQRCSLSYLKDELYNLTLAATCDYGPVIETSIKRLVSSVLGEMKSIATEDKQREGLMNSLQSIDQYLKNSSSVADVRSSLTSVCCFYKLNDQVINVLSIVNSELNRSVGRSFKDSEVFWNVIHELTAVVVSSGKYLDQFTTTGFALVVALLRYFLNMVTTDLKPVQ</sequence>
<dbReference type="EMBL" id="HACM01000327">
    <property type="protein sequence ID" value="CRZ00769.1"/>
    <property type="molecule type" value="Transcribed_RNA"/>
</dbReference>
<feature type="region of interest" description="Disordered" evidence="1">
    <location>
        <begin position="1"/>
        <end position="21"/>
    </location>
</feature>
<evidence type="ECO:0000313" key="2">
    <source>
        <dbReference type="EMBL" id="CRZ00769.1"/>
    </source>
</evidence>
<evidence type="ECO:0000256" key="1">
    <source>
        <dbReference type="SAM" id="MobiDB-lite"/>
    </source>
</evidence>
<dbReference type="AlphaFoldDB" id="A0A0H5QYX7"/>
<proteinExistence type="predicted"/>
<accession>A0A0H5QYX7</accession>
<feature type="compositionally biased region" description="Basic and acidic residues" evidence="1">
    <location>
        <begin position="1"/>
        <end position="10"/>
    </location>
</feature>
<protein>
    <submittedName>
        <fullName evidence="2">Uncharacterized protein</fullName>
    </submittedName>
</protein>
<name>A0A0H5QYX7_9EUKA</name>
<reference evidence="2" key="1">
    <citation type="submission" date="2015-04" db="EMBL/GenBank/DDBJ databases">
        <title>The genome sequence of the plant pathogenic Rhizarian Plasmodiophora brassicae reveals insights in its biotrophic life cycle and the origin of chitin synthesis.</title>
        <authorList>
            <person name="Schwelm A."/>
            <person name="Fogelqvist J."/>
            <person name="Knaust A."/>
            <person name="Julke S."/>
            <person name="Lilja T."/>
            <person name="Dhandapani V."/>
            <person name="Bonilla-Rosso G."/>
            <person name="Karlsson M."/>
            <person name="Shevchenko A."/>
            <person name="Choi S.R."/>
            <person name="Kim H.G."/>
            <person name="Park J.Y."/>
            <person name="Lim Y.P."/>
            <person name="Ludwig-Muller J."/>
            <person name="Dixelius C."/>
        </authorList>
    </citation>
    <scope>NUCLEOTIDE SEQUENCE</scope>
    <source>
        <tissue evidence="2">Potato root galls</tissue>
    </source>
</reference>
<organism evidence="2">
    <name type="scientific">Spongospora subterranea</name>
    <dbReference type="NCBI Taxonomy" id="70186"/>
    <lineage>
        <taxon>Eukaryota</taxon>
        <taxon>Sar</taxon>
        <taxon>Rhizaria</taxon>
        <taxon>Endomyxa</taxon>
        <taxon>Phytomyxea</taxon>
        <taxon>Plasmodiophorida</taxon>
        <taxon>Plasmodiophoridae</taxon>
        <taxon>Spongospora</taxon>
    </lineage>
</organism>